<proteinExistence type="predicted"/>
<dbReference type="Proteomes" id="UP000320231">
    <property type="component" value="Chromosome"/>
</dbReference>
<accession>A0A455U1G4</accession>
<dbReference type="EMBL" id="AP019514">
    <property type="protein sequence ID" value="BBI59635.1"/>
    <property type="molecule type" value="Genomic_DNA"/>
</dbReference>
<sequence>MAGAFQAAHAGGANRDHALTRRQGVAHLLAGGFRDLNPLAVHMVFKDVVDAHRLKGARTYVQGDKGTVNAFISQRIQQRLIKMQPCGGAATAPSRRA</sequence>
<evidence type="ECO:0000313" key="1">
    <source>
        <dbReference type="EMBL" id="BBI59635.1"/>
    </source>
</evidence>
<reference evidence="1 2" key="1">
    <citation type="journal article" date="2019" name="Microbiol. Resour. Announc.">
        <title>Complete Genome Sequence of Halomonas sulfidaeris Strain Esulfide1 Isolated from a Metal Sulfide Rock at a Depth of 2,200 Meters, Obtained Using Nanopore Sequencing.</title>
        <authorList>
            <person name="Saito M."/>
            <person name="Nishigata A."/>
            <person name="Galipon J."/>
            <person name="Arakawa K."/>
        </authorList>
    </citation>
    <scope>NUCLEOTIDE SEQUENCE [LARGE SCALE GENOMIC DNA]</scope>
    <source>
        <strain evidence="1 2">ATCC BAA-803</strain>
    </source>
</reference>
<protein>
    <submittedName>
        <fullName evidence="1">Uncharacterized protein</fullName>
    </submittedName>
</protein>
<organism evidence="1 2">
    <name type="scientific">Vreelandella sulfidaeris</name>
    <dbReference type="NCBI Taxonomy" id="115553"/>
    <lineage>
        <taxon>Bacteria</taxon>
        <taxon>Pseudomonadati</taxon>
        <taxon>Pseudomonadota</taxon>
        <taxon>Gammaproteobacteria</taxon>
        <taxon>Oceanospirillales</taxon>
        <taxon>Halomonadaceae</taxon>
        <taxon>Vreelandella</taxon>
    </lineage>
</organism>
<dbReference type="KEGG" id="hsr:HSBAA_09410"/>
<dbReference type="AlphaFoldDB" id="A0A455U1G4"/>
<evidence type="ECO:0000313" key="2">
    <source>
        <dbReference type="Proteomes" id="UP000320231"/>
    </source>
</evidence>
<gene>
    <name evidence="1" type="ORF">HSBAA_09410</name>
</gene>
<name>A0A455U1G4_9GAMM</name>